<evidence type="ECO:0000313" key="8">
    <source>
        <dbReference type="Proteomes" id="UP000541969"/>
    </source>
</evidence>
<dbReference type="Gene3D" id="1.20.1250.20">
    <property type="entry name" value="MFS general substrate transporter like domains"/>
    <property type="match status" value="2"/>
</dbReference>
<feature type="domain" description="Major facilitator superfamily (MFS) profile" evidence="6">
    <location>
        <begin position="1"/>
        <end position="343"/>
    </location>
</feature>
<feature type="transmembrane region" description="Helical" evidence="5">
    <location>
        <begin position="71"/>
        <end position="94"/>
    </location>
</feature>
<feature type="transmembrane region" description="Helical" evidence="5">
    <location>
        <begin position="321"/>
        <end position="340"/>
    </location>
</feature>
<name>A0A853CLL3_9ACTN</name>
<evidence type="ECO:0000259" key="6">
    <source>
        <dbReference type="PROSITE" id="PS50850"/>
    </source>
</evidence>
<evidence type="ECO:0000313" key="7">
    <source>
        <dbReference type="EMBL" id="NYJ08306.1"/>
    </source>
</evidence>
<feature type="transmembrane region" description="Helical" evidence="5">
    <location>
        <begin position="262"/>
        <end position="280"/>
    </location>
</feature>
<keyword evidence="4 5" id="KW-0472">Membrane</keyword>
<protein>
    <submittedName>
        <fullName evidence="7">MFS family permease</fullName>
    </submittedName>
</protein>
<feature type="transmembrane region" description="Helical" evidence="5">
    <location>
        <begin position="234"/>
        <end position="256"/>
    </location>
</feature>
<sequence>MAQDAAADVGLSAGGAAGVFATAIVVFSAVLLGLGPLQRRAGPRRLLVAAAALAAAGLLLAASAASPAVLWVGFAGLFGAANGLGYGVAVGLPARVAHRRGTATGIVVAAYAAGPVLLGLVAPAAISVAGWRTCLAVLALPVTALLALAAVLAPGEPAGTGRPRTTPAPRRPVVLLWLVFAGGCAPGLALFAQAAPLAADRGTQAAALAVAALGAGNLVGRLVAGWWSDRVGRLAALGTALAIGAVAIGCLLGPAAVVLAGFLGSGLAYGAVSALVPALTADRVGAAAFPAAYGRVFTGWGAAGLLAPVAGAWLFGLADPALLLAALPLVPAGLAVLLLARREP</sequence>
<dbReference type="EMBL" id="JACBZT010000001">
    <property type="protein sequence ID" value="NYJ08306.1"/>
    <property type="molecule type" value="Genomic_DNA"/>
</dbReference>
<gene>
    <name evidence="7" type="ORF">GGQ55_004584</name>
</gene>
<proteinExistence type="predicted"/>
<evidence type="ECO:0000256" key="3">
    <source>
        <dbReference type="ARBA" id="ARBA00022989"/>
    </source>
</evidence>
<keyword evidence="8" id="KW-1185">Reference proteome</keyword>
<dbReference type="PROSITE" id="PS50850">
    <property type="entry name" value="MFS"/>
    <property type="match status" value="1"/>
</dbReference>
<dbReference type="InterPro" id="IPR050327">
    <property type="entry name" value="Proton-linked_MCT"/>
</dbReference>
<evidence type="ECO:0000256" key="5">
    <source>
        <dbReference type="SAM" id="Phobius"/>
    </source>
</evidence>
<feature type="transmembrane region" description="Helical" evidence="5">
    <location>
        <begin position="292"/>
        <end position="315"/>
    </location>
</feature>
<dbReference type="Proteomes" id="UP000541969">
    <property type="component" value="Unassembled WGS sequence"/>
</dbReference>
<accession>A0A853CLL3</accession>
<comment type="subcellular location">
    <subcellularLocation>
        <location evidence="1">Cell membrane</location>
        <topology evidence="1">Multi-pass membrane protein</topology>
    </subcellularLocation>
</comment>
<feature type="transmembrane region" description="Helical" evidence="5">
    <location>
        <begin position="106"/>
        <end position="129"/>
    </location>
</feature>
<feature type="transmembrane region" description="Helical" evidence="5">
    <location>
        <begin position="46"/>
        <end position="65"/>
    </location>
</feature>
<comment type="caution">
    <text evidence="7">The sequence shown here is derived from an EMBL/GenBank/DDBJ whole genome shotgun (WGS) entry which is preliminary data.</text>
</comment>
<dbReference type="SUPFAM" id="SSF103473">
    <property type="entry name" value="MFS general substrate transporter"/>
    <property type="match status" value="1"/>
</dbReference>
<organism evidence="7 8">
    <name type="scientific">Petropleomorpha daqingensis</name>
    <dbReference type="NCBI Taxonomy" id="2026353"/>
    <lineage>
        <taxon>Bacteria</taxon>
        <taxon>Bacillati</taxon>
        <taxon>Actinomycetota</taxon>
        <taxon>Actinomycetes</taxon>
        <taxon>Geodermatophilales</taxon>
        <taxon>Geodermatophilaceae</taxon>
        <taxon>Petropleomorpha</taxon>
    </lineage>
</organism>
<dbReference type="InterPro" id="IPR036259">
    <property type="entry name" value="MFS_trans_sf"/>
</dbReference>
<feature type="transmembrane region" description="Helical" evidence="5">
    <location>
        <begin position="174"/>
        <end position="199"/>
    </location>
</feature>
<dbReference type="InterPro" id="IPR020846">
    <property type="entry name" value="MFS_dom"/>
</dbReference>
<dbReference type="GO" id="GO:0022857">
    <property type="term" value="F:transmembrane transporter activity"/>
    <property type="evidence" value="ECO:0007669"/>
    <property type="project" value="InterPro"/>
</dbReference>
<keyword evidence="2 5" id="KW-0812">Transmembrane</keyword>
<keyword evidence="3 5" id="KW-1133">Transmembrane helix</keyword>
<evidence type="ECO:0000256" key="4">
    <source>
        <dbReference type="ARBA" id="ARBA00023136"/>
    </source>
</evidence>
<dbReference type="Pfam" id="PF07690">
    <property type="entry name" value="MFS_1"/>
    <property type="match status" value="2"/>
</dbReference>
<evidence type="ECO:0000256" key="2">
    <source>
        <dbReference type="ARBA" id="ARBA00022692"/>
    </source>
</evidence>
<dbReference type="GO" id="GO:0005886">
    <property type="term" value="C:plasma membrane"/>
    <property type="evidence" value="ECO:0007669"/>
    <property type="project" value="UniProtKB-SubCell"/>
</dbReference>
<feature type="transmembrane region" description="Helical" evidence="5">
    <location>
        <begin position="205"/>
        <end position="227"/>
    </location>
</feature>
<feature type="transmembrane region" description="Helical" evidence="5">
    <location>
        <begin position="12"/>
        <end position="34"/>
    </location>
</feature>
<evidence type="ECO:0000256" key="1">
    <source>
        <dbReference type="ARBA" id="ARBA00004651"/>
    </source>
</evidence>
<dbReference type="PANTHER" id="PTHR11360">
    <property type="entry name" value="MONOCARBOXYLATE TRANSPORTER"/>
    <property type="match status" value="1"/>
</dbReference>
<feature type="transmembrane region" description="Helical" evidence="5">
    <location>
        <begin position="135"/>
        <end position="153"/>
    </location>
</feature>
<dbReference type="AlphaFoldDB" id="A0A853CLL3"/>
<reference evidence="7 8" key="1">
    <citation type="submission" date="2020-07" db="EMBL/GenBank/DDBJ databases">
        <title>Sequencing the genomes of 1000 actinobacteria strains.</title>
        <authorList>
            <person name="Klenk H.-P."/>
        </authorList>
    </citation>
    <scope>NUCLEOTIDE SEQUENCE [LARGE SCALE GENOMIC DNA]</scope>
    <source>
        <strain evidence="7 8">DSM 104001</strain>
    </source>
</reference>
<dbReference type="InterPro" id="IPR011701">
    <property type="entry name" value="MFS"/>
</dbReference>